<evidence type="ECO:0000313" key="8">
    <source>
        <dbReference type="Proteomes" id="UP000247476"/>
    </source>
</evidence>
<dbReference type="AlphaFoldDB" id="A0A2V5KAE5"/>
<evidence type="ECO:0000256" key="2">
    <source>
        <dbReference type="ARBA" id="ARBA00022729"/>
    </source>
</evidence>
<keyword evidence="5" id="KW-0449">Lipoprotein</keyword>
<name>A0A2V5KAE5_9BACL</name>
<dbReference type="Pfam" id="PF01547">
    <property type="entry name" value="SBP_bac_1"/>
    <property type="match status" value="1"/>
</dbReference>
<dbReference type="EMBL" id="QJVJ01000016">
    <property type="protein sequence ID" value="PYI50790.1"/>
    <property type="molecule type" value="Genomic_DNA"/>
</dbReference>
<gene>
    <name evidence="7" type="ORF">DLM86_27355</name>
</gene>
<feature type="chain" id="PRO_5016069139" evidence="6">
    <location>
        <begin position="24"/>
        <end position="514"/>
    </location>
</feature>
<dbReference type="PANTHER" id="PTHR43649">
    <property type="entry name" value="ARABINOSE-BINDING PROTEIN-RELATED"/>
    <property type="match status" value="1"/>
</dbReference>
<keyword evidence="8" id="KW-1185">Reference proteome</keyword>
<dbReference type="Gene3D" id="3.40.190.10">
    <property type="entry name" value="Periplasmic binding protein-like II"/>
    <property type="match status" value="2"/>
</dbReference>
<keyword evidence="3" id="KW-0472">Membrane</keyword>
<dbReference type="PANTHER" id="PTHR43649:SF33">
    <property type="entry name" value="POLYGALACTURONAN_RHAMNOGALACTURONAN-BINDING PROTEIN YTCQ"/>
    <property type="match status" value="1"/>
</dbReference>
<dbReference type="SUPFAM" id="SSF53850">
    <property type="entry name" value="Periplasmic binding protein-like II"/>
    <property type="match status" value="1"/>
</dbReference>
<accession>A0A2V5KAE5</accession>
<proteinExistence type="predicted"/>
<dbReference type="RefSeq" id="WP_110843249.1">
    <property type="nucleotide sequence ID" value="NZ_QJVJ01000016.1"/>
</dbReference>
<keyword evidence="1" id="KW-1003">Cell membrane</keyword>
<organism evidence="7 8">
    <name type="scientific">Paenibacillus flagellatus</name>
    <dbReference type="NCBI Taxonomy" id="2211139"/>
    <lineage>
        <taxon>Bacteria</taxon>
        <taxon>Bacillati</taxon>
        <taxon>Bacillota</taxon>
        <taxon>Bacilli</taxon>
        <taxon>Bacillales</taxon>
        <taxon>Paenibacillaceae</taxon>
        <taxon>Paenibacillus</taxon>
    </lineage>
</organism>
<dbReference type="Proteomes" id="UP000247476">
    <property type="component" value="Unassembled WGS sequence"/>
</dbReference>
<evidence type="ECO:0000313" key="7">
    <source>
        <dbReference type="EMBL" id="PYI50790.1"/>
    </source>
</evidence>
<comment type="caution">
    <text evidence="7">The sequence shown here is derived from an EMBL/GenBank/DDBJ whole genome shotgun (WGS) entry which is preliminary data.</text>
</comment>
<dbReference type="InterPro" id="IPR006059">
    <property type="entry name" value="SBP"/>
</dbReference>
<keyword evidence="2 6" id="KW-0732">Signal</keyword>
<protein>
    <submittedName>
        <fullName evidence="7">ABC transporter substrate-binding protein</fullName>
    </submittedName>
</protein>
<sequence length="514" mass="57317">MKRIRRSLYVPLVSAMALSLALSACGGKSGGGTASDNAGKDGSQEAPTEISMSVIAWGTPVSDNDNVLLKEMQKRTNTNLKIEWIPDSTYDDKINVLLASGKLPDMVFIENSDAPQVRTLVDQGVFWDLTPFIKEYKNLSRADLKETWDTSKINGKNYSIPRYYASFGGGVFPQLRKDWLDKLGLKVPETIDDFYNVLKAFKEKDPDGNGKNDTIPFSTSSSYIGWVYALFNETVGSWKQKPDGKIVPIITEPESRDALLWIKKAYDEGLFPSDFAILKLSQLGDLVKSGKAGGVGWSMPNAWPLTEAARKTDPKATMLPLPYMISPKGNRYTHSGTPFYGEYFIPKSVPEAKVKRILAFMDYGYSQEGNDLAFWGVKDVHYKEDNGKKVPTEQAKTDKIAESGATTLWATIDPESNIKVNGTPDDYYKLLQGVLAERSKTRIYNHGERTFSQANITLYPDFSKKITDMRTKVVLGQESIEAYDALVAKTLADPNFQKIISEMNDSFSKRPDPK</sequence>
<keyword evidence="4" id="KW-0564">Palmitate</keyword>
<evidence type="ECO:0000256" key="1">
    <source>
        <dbReference type="ARBA" id="ARBA00022475"/>
    </source>
</evidence>
<feature type="signal peptide" evidence="6">
    <location>
        <begin position="1"/>
        <end position="23"/>
    </location>
</feature>
<dbReference type="InterPro" id="IPR050490">
    <property type="entry name" value="Bact_solute-bd_prot1"/>
</dbReference>
<reference evidence="7 8" key="1">
    <citation type="submission" date="2018-05" db="EMBL/GenBank/DDBJ databases">
        <title>Paenibacillus flagellatus sp. nov., isolated from selenium mineral soil.</title>
        <authorList>
            <person name="Dai X."/>
        </authorList>
    </citation>
    <scope>NUCLEOTIDE SEQUENCE [LARGE SCALE GENOMIC DNA]</scope>
    <source>
        <strain evidence="7 8">DXL2</strain>
    </source>
</reference>
<evidence type="ECO:0000256" key="4">
    <source>
        <dbReference type="ARBA" id="ARBA00023139"/>
    </source>
</evidence>
<evidence type="ECO:0000256" key="5">
    <source>
        <dbReference type="ARBA" id="ARBA00023288"/>
    </source>
</evidence>
<dbReference type="PROSITE" id="PS51257">
    <property type="entry name" value="PROKAR_LIPOPROTEIN"/>
    <property type="match status" value="1"/>
</dbReference>
<dbReference type="OrthoDB" id="9787283at2"/>
<evidence type="ECO:0000256" key="6">
    <source>
        <dbReference type="SAM" id="SignalP"/>
    </source>
</evidence>
<evidence type="ECO:0000256" key="3">
    <source>
        <dbReference type="ARBA" id="ARBA00023136"/>
    </source>
</evidence>